<accession>A0A182WSG2</accession>
<dbReference type="EnsemblMetazoa" id="AQUA000465-RA">
    <property type="protein sequence ID" value="AQUA000465-PA"/>
    <property type="gene ID" value="AQUA000465"/>
</dbReference>
<evidence type="ECO:0000313" key="3">
    <source>
        <dbReference type="Proteomes" id="UP000076407"/>
    </source>
</evidence>
<dbReference type="Proteomes" id="UP000076407">
    <property type="component" value="Unassembled WGS sequence"/>
</dbReference>
<reference evidence="2" key="1">
    <citation type="submission" date="2020-05" db="UniProtKB">
        <authorList>
            <consortium name="EnsemblMetazoa"/>
        </authorList>
    </citation>
    <scope>IDENTIFICATION</scope>
    <source>
        <strain evidence="2">SANGQUA</strain>
    </source>
</reference>
<feature type="compositionally biased region" description="Low complexity" evidence="1">
    <location>
        <begin position="166"/>
        <end position="175"/>
    </location>
</feature>
<keyword evidence="3" id="KW-1185">Reference proteome</keyword>
<name>A0A182WSG2_ANOQN</name>
<protein>
    <submittedName>
        <fullName evidence="2">Uncharacterized protein</fullName>
    </submittedName>
</protein>
<feature type="region of interest" description="Disordered" evidence="1">
    <location>
        <begin position="149"/>
        <end position="175"/>
    </location>
</feature>
<sequence length="228" mass="25047">MVSLLPGCTISGPAFHCPCESFRLKEFLYLCGCGVQSGAAGSAAETVRPNSPQKCVLLRRKQFAKRRNNWEDIFEIHDAGQGAGKANTVCPPRKRLRLKHTFAQEAKQFCNWAGDSGDPRADSPENCHRNRAEFLIAIFTTVQPMHAIRSGGKPGIGSSTARKETAPTTTTPSLPIPVTCVPIISTKPQIIKTDIQLRRLPPGVSSRSFRDNDRLWRLMSTRRPPPGG</sequence>
<dbReference type="AlphaFoldDB" id="A0A182WSG2"/>
<proteinExistence type="predicted"/>
<evidence type="ECO:0000313" key="2">
    <source>
        <dbReference type="EnsemblMetazoa" id="AQUA000465-PA"/>
    </source>
</evidence>
<organism evidence="2 3">
    <name type="scientific">Anopheles quadriannulatus</name>
    <name type="common">Mosquito</name>
    <dbReference type="NCBI Taxonomy" id="34691"/>
    <lineage>
        <taxon>Eukaryota</taxon>
        <taxon>Metazoa</taxon>
        <taxon>Ecdysozoa</taxon>
        <taxon>Arthropoda</taxon>
        <taxon>Hexapoda</taxon>
        <taxon>Insecta</taxon>
        <taxon>Pterygota</taxon>
        <taxon>Neoptera</taxon>
        <taxon>Endopterygota</taxon>
        <taxon>Diptera</taxon>
        <taxon>Nematocera</taxon>
        <taxon>Culicoidea</taxon>
        <taxon>Culicidae</taxon>
        <taxon>Anophelinae</taxon>
        <taxon>Anopheles</taxon>
    </lineage>
</organism>
<evidence type="ECO:0000256" key="1">
    <source>
        <dbReference type="SAM" id="MobiDB-lite"/>
    </source>
</evidence>
<dbReference type="VEuPathDB" id="VectorBase:AQUA000465"/>